<keyword evidence="2" id="KW-1003">Cell membrane</keyword>
<evidence type="ECO:0000256" key="5">
    <source>
        <dbReference type="ARBA" id="ARBA00022692"/>
    </source>
</evidence>
<comment type="subcellular location">
    <subcellularLocation>
        <location evidence="1">Cell membrane</location>
        <topology evidence="1">Multi-pass membrane protein</topology>
    </subcellularLocation>
</comment>
<dbReference type="GO" id="GO:0005886">
    <property type="term" value="C:plasma membrane"/>
    <property type="evidence" value="ECO:0007669"/>
    <property type="project" value="UniProtKB-SubCell"/>
</dbReference>
<dbReference type="KEGG" id="falb:HYN59_04630"/>
<evidence type="ECO:0000256" key="6">
    <source>
        <dbReference type="ARBA" id="ARBA00022989"/>
    </source>
</evidence>
<keyword evidence="11" id="KW-1185">Reference proteome</keyword>
<proteinExistence type="predicted"/>
<dbReference type="OrthoDB" id="5437043at2"/>
<keyword evidence="6 8" id="KW-1133">Transmembrane helix</keyword>
<protein>
    <recommendedName>
        <fullName evidence="9">Glycosyltransferase RgtA/B/C/D-like domain-containing protein</fullName>
    </recommendedName>
</protein>
<name>A0A2S1QVM4_9FLAO</name>
<feature type="transmembrane region" description="Helical" evidence="8">
    <location>
        <begin position="350"/>
        <end position="370"/>
    </location>
</feature>
<evidence type="ECO:0000313" key="10">
    <source>
        <dbReference type="EMBL" id="AWH84445.1"/>
    </source>
</evidence>
<reference evidence="10 11" key="1">
    <citation type="submission" date="2018-04" db="EMBL/GenBank/DDBJ databases">
        <title>Genome sequencing of Flavobacterium sp. HYN0059.</title>
        <authorList>
            <person name="Yi H."/>
            <person name="Baek C."/>
        </authorList>
    </citation>
    <scope>NUCLEOTIDE SEQUENCE [LARGE SCALE GENOMIC DNA]</scope>
    <source>
        <strain evidence="10 11">HYN0059</strain>
    </source>
</reference>
<accession>A0A2S1QVM4</accession>
<keyword evidence="3" id="KW-0328">Glycosyltransferase</keyword>
<dbReference type="PANTHER" id="PTHR33908:SF11">
    <property type="entry name" value="MEMBRANE PROTEIN"/>
    <property type="match status" value="1"/>
</dbReference>
<evidence type="ECO:0000259" key="9">
    <source>
        <dbReference type="Pfam" id="PF13231"/>
    </source>
</evidence>
<keyword evidence="7 8" id="KW-0472">Membrane</keyword>
<feature type="transmembrane region" description="Helical" evidence="8">
    <location>
        <begin position="136"/>
        <end position="154"/>
    </location>
</feature>
<organism evidence="10 11">
    <name type="scientific">Flavobacterium album</name>
    <dbReference type="NCBI Taxonomy" id="2175091"/>
    <lineage>
        <taxon>Bacteria</taxon>
        <taxon>Pseudomonadati</taxon>
        <taxon>Bacteroidota</taxon>
        <taxon>Flavobacteriia</taxon>
        <taxon>Flavobacteriales</taxon>
        <taxon>Flavobacteriaceae</taxon>
        <taxon>Flavobacterium</taxon>
    </lineage>
</organism>
<dbReference type="GO" id="GO:0016763">
    <property type="term" value="F:pentosyltransferase activity"/>
    <property type="evidence" value="ECO:0007669"/>
    <property type="project" value="TreeGrafter"/>
</dbReference>
<feature type="domain" description="Glycosyltransferase RgtA/B/C/D-like" evidence="9">
    <location>
        <begin position="64"/>
        <end position="225"/>
    </location>
</feature>
<dbReference type="EMBL" id="CP029186">
    <property type="protein sequence ID" value="AWH84445.1"/>
    <property type="molecule type" value="Genomic_DNA"/>
</dbReference>
<dbReference type="Pfam" id="PF13231">
    <property type="entry name" value="PMT_2"/>
    <property type="match status" value="1"/>
</dbReference>
<keyword evidence="5 8" id="KW-0812">Transmembrane</keyword>
<evidence type="ECO:0000256" key="2">
    <source>
        <dbReference type="ARBA" id="ARBA00022475"/>
    </source>
</evidence>
<keyword evidence="4" id="KW-0808">Transferase</keyword>
<evidence type="ECO:0000256" key="7">
    <source>
        <dbReference type="ARBA" id="ARBA00023136"/>
    </source>
</evidence>
<evidence type="ECO:0000256" key="8">
    <source>
        <dbReference type="SAM" id="Phobius"/>
    </source>
</evidence>
<dbReference type="InterPro" id="IPR050297">
    <property type="entry name" value="LipidA_mod_glycosyltrf_83"/>
</dbReference>
<feature type="transmembrane region" description="Helical" evidence="8">
    <location>
        <begin position="293"/>
        <end position="313"/>
    </location>
</feature>
<dbReference type="Proteomes" id="UP000244929">
    <property type="component" value="Chromosome"/>
</dbReference>
<feature type="transmembrane region" description="Helical" evidence="8">
    <location>
        <begin position="12"/>
        <end position="28"/>
    </location>
</feature>
<gene>
    <name evidence="10" type="ORF">HYN59_04630</name>
</gene>
<sequence>MYFIKSSRQNYVLLSIIVLAALLRFYHIDFQSVWLDELHTMNEADPAATFTGVYSNIKQGEQMPPLYFYLVYYLFKVFGYKTIVARLFSAVLGCISIYALYLLGKELFSRRAGYVAAILLSVNYFGLFYSQEARPYAMLLLFSIAAFYRLVLFIKNPTLKNAVFHGIFSAMMIYGHFFGLMAYMAQYSILLLFLVLTEPGSKLRFFRNIFVSGVVALIILIPAIPVFIEVIKIKEFWIPRPGPDTFTLMFKEFFGSSEMVLMLVLVFFVSYIASLVKQKQLKLNYITLIGNKTLFSFIIIIPWLAIPIIIALIKSYASSTSVLISRYFIVLLPAVIMMLTIGAIQFRNKIIQYTLITLFVILSLSDIIVVKKYYTSILKSQFRETADFVKENNESMAPVVTSLPWHLKYFLNNNEYKSKIINSSLEEYVANLENDPKNIKDFWYIDGHGKTYSLSERGEAMLAKYYDLETNFEGMDAWARFYVLKTKTAKTLDIKKFGLLKPVNGDKITFNFDFYEQSGNKLKASGWAFLEGIDASATKYRLILIKDGVAINLRTERIPRPDVTKGFDKGFDLDSSGFRCEAELTDIPSGSYTLGIYMINKEKHKEGLVVTDKIIQKN</sequence>
<dbReference type="InterPro" id="IPR038731">
    <property type="entry name" value="RgtA/B/C-like"/>
</dbReference>
<feature type="transmembrane region" description="Helical" evidence="8">
    <location>
        <begin position="112"/>
        <end position="130"/>
    </location>
</feature>
<evidence type="ECO:0000313" key="11">
    <source>
        <dbReference type="Proteomes" id="UP000244929"/>
    </source>
</evidence>
<dbReference type="PANTHER" id="PTHR33908">
    <property type="entry name" value="MANNOSYLTRANSFERASE YKCB-RELATED"/>
    <property type="match status" value="1"/>
</dbReference>
<feature type="transmembrane region" description="Helical" evidence="8">
    <location>
        <begin position="174"/>
        <end position="197"/>
    </location>
</feature>
<evidence type="ECO:0000256" key="3">
    <source>
        <dbReference type="ARBA" id="ARBA00022676"/>
    </source>
</evidence>
<evidence type="ECO:0000256" key="1">
    <source>
        <dbReference type="ARBA" id="ARBA00004651"/>
    </source>
</evidence>
<dbReference type="AlphaFoldDB" id="A0A2S1QVM4"/>
<dbReference type="GO" id="GO:0009103">
    <property type="term" value="P:lipopolysaccharide biosynthetic process"/>
    <property type="evidence" value="ECO:0007669"/>
    <property type="project" value="UniProtKB-ARBA"/>
</dbReference>
<feature type="transmembrane region" description="Helical" evidence="8">
    <location>
        <begin position="252"/>
        <end position="273"/>
    </location>
</feature>
<feature type="transmembrane region" description="Helical" evidence="8">
    <location>
        <begin position="209"/>
        <end position="231"/>
    </location>
</feature>
<feature type="transmembrane region" description="Helical" evidence="8">
    <location>
        <begin position="325"/>
        <end position="344"/>
    </location>
</feature>
<evidence type="ECO:0000256" key="4">
    <source>
        <dbReference type="ARBA" id="ARBA00022679"/>
    </source>
</evidence>
<feature type="transmembrane region" description="Helical" evidence="8">
    <location>
        <begin position="83"/>
        <end position="103"/>
    </location>
</feature>